<sequence>MFPGDCGGGRCVCLYNIRPGQALHSRGLCYRRASLESHGKGRITFAEIILRKRFLRENVLSAAAYEYIFIATCPSPPIQESVVHPLSVQIVTDASVAAAAADDSEARSTFPGCVAYPWRACRYRPLLLISKIVMLPREFPARPLQPPLLTNPKLVALSQPARPTNIMLLAATVSVPLVVLLCLRVMFCIV</sequence>
<name>A0A4C1V5C4_EUMVA</name>
<evidence type="ECO:0000256" key="1">
    <source>
        <dbReference type="SAM" id="Phobius"/>
    </source>
</evidence>
<evidence type="ECO:0000313" key="2">
    <source>
        <dbReference type="EMBL" id="GBP33467.1"/>
    </source>
</evidence>
<dbReference type="AlphaFoldDB" id="A0A4C1V5C4"/>
<keyword evidence="3" id="KW-1185">Reference proteome</keyword>
<organism evidence="2 3">
    <name type="scientific">Eumeta variegata</name>
    <name type="common">Bagworm moth</name>
    <name type="synonym">Eumeta japonica</name>
    <dbReference type="NCBI Taxonomy" id="151549"/>
    <lineage>
        <taxon>Eukaryota</taxon>
        <taxon>Metazoa</taxon>
        <taxon>Ecdysozoa</taxon>
        <taxon>Arthropoda</taxon>
        <taxon>Hexapoda</taxon>
        <taxon>Insecta</taxon>
        <taxon>Pterygota</taxon>
        <taxon>Neoptera</taxon>
        <taxon>Endopterygota</taxon>
        <taxon>Lepidoptera</taxon>
        <taxon>Glossata</taxon>
        <taxon>Ditrysia</taxon>
        <taxon>Tineoidea</taxon>
        <taxon>Psychidae</taxon>
        <taxon>Oiketicinae</taxon>
        <taxon>Eumeta</taxon>
    </lineage>
</organism>
<protein>
    <submittedName>
        <fullName evidence="2">Uncharacterized protein</fullName>
    </submittedName>
</protein>
<proteinExistence type="predicted"/>
<reference evidence="2 3" key="1">
    <citation type="journal article" date="2019" name="Commun. Biol.">
        <title>The bagworm genome reveals a unique fibroin gene that provides high tensile strength.</title>
        <authorList>
            <person name="Kono N."/>
            <person name="Nakamura H."/>
            <person name="Ohtoshi R."/>
            <person name="Tomita M."/>
            <person name="Numata K."/>
            <person name="Arakawa K."/>
        </authorList>
    </citation>
    <scope>NUCLEOTIDE SEQUENCE [LARGE SCALE GENOMIC DNA]</scope>
</reference>
<comment type="caution">
    <text evidence="2">The sequence shown here is derived from an EMBL/GenBank/DDBJ whole genome shotgun (WGS) entry which is preliminary data.</text>
</comment>
<keyword evidence="1" id="KW-1133">Transmembrane helix</keyword>
<evidence type="ECO:0000313" key="3">
    <source>
        <dbReference type="Proteomes" id="UP000299102"/>
    </source>
</evidence>
<accession>A0A4C1V5C4</accession>
<keyword evidence="1" id="KW-0472">Membrane</keyword>
<dbReference type="EMBL" id="BGZK01000274">
    <property type="protein sequence ID" value="GBP33467.1"/>
    <property type="molecule type" value="Genomic_DNA"/>
</dbReference>
<gene>
    <name evidence="2" type="ORF">EVAR_23870_1</name>
</gene>
<keyword evidence="1" id="KW-0812">Transmembrane</keyword>
<dbReference type="Proteomes" id="UP000299102">
    <property type="component" value="Unassembled WGS sequence"/>
</dbReference>
<feature type="transmembrane region" description="Helical" evidence="1">
    <location>
        <begin position="166"/>
        <end position="187"/>
    </location>
</feature>